<name>A0A183G4H5_HELPZ</name>
<keyword evidence="1" id="KW-1133">Transmembrane helix</keyword>
<accession>A0A183G4H5</accession>
<evidence type="ECO:0000313" key="3">
    <source>
        <dbReference type="EMBL" id="VDP05902.1"/>
    </source>
</evidence>
<keyword evidence="1" id="KW-0472">Membrane</keyword>
<evidence type="ECO:0000256" key="2">
    <source>
        <dbReference type="SAM" id="SignalP"/>
    </source>
</evidence>
<evidence type="ECO:0000313" key="4">
    <source>
        <dbReference type="Proteomes" id="UP000050761"/>
    </source>
</evidence>
<protein>
    <submittedName>
        <fullName evidence="5">Secreted protein</fullName>
    </submittedName>
</protein>
<keyword evidence="2" id="KW-0732">Signal</keyword>
<dbReference type="AlphaFoldDB" id="A0A183G4H5"/>
<sequence>MKSFAVLCAFALLGICLALGPKCRGKDPKMFEGLSKMEIAMICGDDDQSEGKQGRVARSRMKSFAVLCAFALLGICLALGPKCRGKDPKMFEGLSKPEIAMICGDESLRDTVACGCCCCVVDRVGPAWEFGRCVIPVVKRERFQHEHLG</sequence>
<feature type="signal peptide" evidence="2">
    <location>
        <begin position="1"/>
        <end position="18"/>
    </location>
</feature>
<feature type="chain" id="PRO_5044551886" evidence="2">
    <location>
        <begin position="19"/>
        <end position="149"/>
    </location>
</feature>
<proteinExistence type="predicted"/>
<reference evidence="3 4" key="1">
    <citation type="submission" date="2018-11" db="EMBL/GenBank/DDBJ databases">
        <authorList>
            <consortium name="Pathogen Informatics"/>
        </authorList>
    </citation>
    <scope>NUCLEOTIDE SEQUENCE [LARGE SCALE GENOMIC DNA]</scope>
</reference>
<feature type="transmembrane region" description="Helical" evidence="1">
    <location>
        <begin position="63"/>
        <end position="80"/>
    </location>
</feature>
<keyword evidence="4" id="KW-1185">Reference proteome</keyword>
<reference evidence="5" key="2">
    <citation type="submission" date="2019-09" db="UniProtKB">
        <authorList>
            <consortium name="WormBaseParasite"/>
        </authorList>
    </citation>
    <scope>IDENTIFICATION</scope>
</reference>
<organism evidence="4 5">
    <name type="scientific">Heligmosomoides polygyrus</name>
    <name type="common">Parasitic roundworm</name>
    <dbReference type="NCBI Taxonomy" id="6339"/>
    <lineage>
        <taxon>Eukaryota</taxon>
        <taxon>Metazoa</taxon>
        <taxon>Ecdysozoa</taxon>
        <taxon>Nematoda</taxon>
        <taxon>Chromadorea</taxon>
        <taxon>Rhabditida</taxon>
        <taxon>Rhabditina</taxon>
        <taxon>Rhabditomorpha</taxon>
        <taxon>Strongyloidea</taxon>
        <taxon>Heligmosomidae</taxon>
        <taxon>Heligmosomoides</taxon>
    </lineage>
</organism>
<dbReference type="Proteomes" id="UP000050761">
    <property type="component" value="Unassembled WGS sequence"/>
</dbReference>
<keyword evidence="1" id="KW-0812">Transmembrane</keyword>
<gene>
    <name evidence="3" type="ORF">HPBE_LOCUS16421</name>
</gene>
<accession>A0A3P7ZYS1</accession>
<dbReference type="WBParaSite" id="HPBE_0001642201-mRNA-1">
    <property type="protein sequence ID" value="HPBE_0001642201-mRNA-1"/>
    <property type="gene ID" value="HPBE_0001642201"/>
</dbReference>
<evidence type="ECO:0000313" key="5">
    <source>
        <dbReference type="WBParaSite" id="HPBE_0001642201-mRNA-1"/>
    </source>
</evidence>
<dbReference type="EMBL" id="UZAH01029409">
    <property type="protein sequence ID" value="VDP05902.1"/>
    <property type="molecule type" value="Genomic_DNA"/>
</dbReference>
<evidence type="ECO:0000256" key="1">
    <source>
        <dbReference type="SAM" id="Phobius"/>
    </source>
</evidence>